<reference evidence="2" key="2">
    <citation type="submission" date="2020-11" db="EMBL/GenBank/DDBJ databases">
        <authorList>
            <person name="McCartney M.A."/>
            <person name="Auch B."/>
            <person name="Kono T."/>
            <person name="Mallez S."/>
            <person name="Becker A."/>
            <person name="Gohl D.M."/>
            <person name="Silverstein K.A.T."/>
            <person name="Koren S."/>
            <person name="Bechman K.B."/>
            <person name="Herman A."/>
            <person name="Abrahante J.E."/>
            <person name="Garbe J."/>
        </authorList>
    </citation>
    <scope>NUCLEOTIDE SEQUENCE</scope>
    <source>
        <strain evidence="2">Duluth1</strain>
        <tissue evidence="2">Whole animal</tissue>
    </source>
</reference>
<protein>
    <submittedName>
        <fullName evidence="2">Uncharacterized protein</fullName>
    </submittedName>
</protein>
<evidence type="ECO:0000313" key="3">
    <source>
        <dbReference type="Proteomes" id="UP000828390"/>
    </source>
</evidence>
<keyword evidence="3" id="KW-1185">Reference proteome</keyword>
<dbReference type="AlphaFoldDB" id="A0A9D4RDX1"/>
<sequence>MYTVYQSNRKTLCSTRPTSPPQSQSKRSPALQRHRCRFHWRIICKEGYRK</sequence>
<evidence type="ECO:0000313" key="2">
    <source>
        <dbReference type="EMBL" id="KAH3862755.1"/>
    </source>
</evidence>
<gene>
    <name evidence="2" type="ORF">DPMN_025728</name>
</gene>
<comment type="caution">
    <text evidence="2">The sequence shown here is derived from an EMBL/GenBank/DDBJ whole genome shotgun (WGS) entry which is preliminary data.</text>
</comment>
<reference evidence="2" key="1">
    <citation type="journal article" date="2019" name="bioRxiv">
        <title>The Genome of the Zebra Mussel, Dreissena polymorpha: A Resource for Invasive Species Research.</title>
        <authorList>
            <person name="McCartney M.A."/>
            <person name="Auch B."/>
            <person name="Kono T."/>
            <person name="Mallez S."/>
            <person name="Zhang Y."/>
            <person name="Obille A."/>
            <person name="Becker A."/>
            <person name="Abrahante J.E."/>
            <person name="Garbe J."/>
            <person name="Badalamenti J.P."/>
            <person name="Herman A."/>
            <person name="Mangelson H."/>
            <person name="Liachko I."/>
            <person name="Sullivan S."/>
            <person name="Sone E.D."/>
            <person name="Koren S."/>
            <person name="Silverstein K.A.T."/>
            <person name="Beckman K.B."/>
            <person name="Gohl D.M."/>
        </authorList>
    </citation>
    <scope>NUCLEOTIDE SEQUENCE</scope>
    <source>
        <strain evidence="2">Duluth1</strain>
        <tissue evidence="2">Whole animal</tissue>
    </source>
</reference>
<dbReference type="Proteomes" id="UP000828390">
    <property type="component" value="Unassembled WGS sequence"/>
</dbReference>
<accession>A0A9D4RDX1</accession>
<organism evidence="2 3">
    <name type="scientific">Dreissena polymorpha</name>
    <name type="common">Zebra mussel</name>
    <name type="synonym">Mytilus polymorpha</name>
    <dbReference type="NCBI Taxonomy" id="45954"/>
    <lineage>
        <taxon>Eukaryota</taxon>
        <taxon>Metazoa</taxon>
        <taxon>Spiralia</taxon>
        <taxon>Lophotrochozoa</taxon>
        <taxon>Mollusca</taxon>
        <taxon>Bivalvia</taxon>
        <taxon>Autobranchia</taxon>
        <taxon>Heteroconchia</taxon>
        <taxon>Euheterodonta</taxon>
        <taxon>Imparidentia</taxon>
        <taxon>Neoheterodontei</taxon>
        <taxon>Myida</taxon>
        <taxon>Dreissenoidea</taxon>
        <taxon>Dreissenidae</taxon>
        <taxon>Dreissena</taxon>
    </lineage>
</organism>
<feature type="region of interest" description="Disordered" evidence="1">
    <location>
        <begin position="1"/>
        <end position="31"/>
    </location>
</feature>
<feature type="compositionally biased region" description="Low complexity" evidence="1">
    <location>
        <begin position="14"/>
        <end position="29"/>
    </location>
</feature>
<name>A0A9D4RDX1_DREPO</name>
<proteinExistence type="predicted"/>
<dbReference type="EMBL" id="JAIWYP010000002">
    <property type="protein sequence ID" value="KAH3862755.1"/>
    <property type="molecule type" value="Genomic_DNA"/>
</dbReference>
<evidence type="ECO:0000256" key="1">
    <source>
        <dbReference type="SAM" id="MobiDB-lite"/>
    </source>
</evidence>
<feature type="compositionally biased region" description="Polar residues" evidence="1">
    <location>
        <begin position="1"/>
        <end position="13"/>
    </location>
</feature>